<proteinExistence type="predicted"/>
<keyword evidence="2" id="KW-1185">Reference proteome</keyword>
<dbReference type="Pfam" id="PF16120">
    <property type="entry name" value="DUF4836"/>
    <property type="match status" value="1"/>
</dbReference>
<accession>A0A1W6MGS3</accession>
<dbReference type="STRING" id="331648.BST97_01575"/>
<dbReference type="Proteomes" id="UP000193431">
    <property type="component" value="Chromosome"/>
</dbReference>
<dbReference type="InterPro" id="IPR032276">
    <property type="entry name" value="DUF4836"/>
</dbReference>
<dbReference type="RefSeq" id="WP_085765594.1">
    <property type="nucleotide sequence ID" value="NZ_CP019344.1"/>
</dbReference>
<dbReference type="EMBL" id="CP019344">
    <property type="protein sequence ID" value="ARN76795.1"/>
    <property type="molecule type" value="Genomic_DNA"/>
</dbReference>
<reference evidence="1 2" key="1">
    <citation type="submission" date="2016-11" db="EMBL/GenBank/DDBJ databases">
        <title>Trade-off between light-utilization and light-protection in marine flavobacteria.</title>
        <authorList>
            <person name="Kumagai Y."/>
        </authorList>
    </citation>
    <scope>NUCLEOTIDE SEQUENCE [LARGE SCALE GENOMIC DNA]</scope>
    <source>
        <strain evidence="1 2">JCM 13191</strain>
    </source>
</reference>
<evidence type="ECO:0000313" key="2">
    <source>
        <dbReference type="Proteomes" id="UP000193431"/>
    </source>
</evidence>
<dbReference type="PROSITE" id="PS51257">
    <property type="entry name" value="PROKAR_LIPOPROTEIN"/>
    <property type="match status" value="1"/>
</dbReference>
<evidence type="ECO:0008006" key="3">
    <source>
        <dbReference type="Google" id="ProtNLM"/>
    </source>
</evidence>
<evidence type="ECO:0000313" key="1">
    <source>
        <dbReference type="EMBL" id="ARN76795.1"/>
    </source>
</evidence>
<protein>
    <recommendedName>
        <fullName evidence="3">DUF4836 domain-containing protein</fullName>
    </recommendedName>
</protein>
<name>A0A1W6MGS3_9FLAO</name>
<gene>
    <name evidence="1" type="ORF">BST97_01575</name>
</gene>
<dbReference type="OrthoDB" id="9803483at2"/>
<organism evidence="1 2">
    <name type="scientific">Nonlabens spongiae</name>
    <dbReference type="NCBI Taxonomy" id="331648"/>
    <lineage>
        <taxon>Bacteria</taxon>
        <taxon>Pseudomonadati</taxon>
        <taxon>Bacteroidota</taxon>
        <taxon>Flavobacteriia</taxon>
        <taxon>Flavobacteriales</taxon>
        <taxon>Flavobacteriaceae</taxon>
        <taxon>Nonlabens</taxon>
    </lineage>
</organism>
<sequence>MKKLFYFFSIILIGTSCSEMTDASALVPDSANYVAVIDVKSLVEKAELNDKAADMSSIEAFENELENQDARVYRLYQDIKEDPLKAGVNLRDPIVIFNVMEENNTMVGIAMDAWDGEDFGNTIKTLFSSMKMNLAEKEMDGYTYLWPETRSMPFGVAYDDDRILMLYGAGFMLEQENLDTTMATLMNGNTTFKSENDLFDDFMGDRGDISLFTGTSSYSEIMGSMVPISSVFSKDLLEYLDDNYSMIHLNFEDDKIEMLSKAVYNDKLMDKMDEMGVEASEIDQDMLKYLPKDGMAVMGMSVEVSGILDAVREFMGEDEKAKKEFEEGVKKYEIETLLEAIEFNMAVVFNDIVEKESPYAMYGNSTQPSLDYAAIMKINDRDRIVKFLEKDVPEPMPKEGNLYNLDNQYLSVGEESMMLTSDRNLAEHHFNSKTPSSSLAGSDSASKMGSTMFYASMDLDLKKVTFLDNSIPQQARPIATMWDDFLVKIEVEQDDITENRATLYVADSGKNSLARIIELAEESYQKMTQVQ</sequence>
<dbReference type="AlphaFoldDB" id="A0A1W6MGS3"/>